<comment type="cofactor">
    <cofactor evidence="1 4">
        <name>pyridoxal 5'-phosphate</name>
        <dbReference type="ChEBI" id="CHEBI:597326"/>
    </cofactor>
</comment>
<evidence type="ECO:0000256" key="3">
    <source>
        <dbReference type="ARBA" id="ARBA00022898"/>
    </source>
</evidence>
<dbReference type="PIRSF" id="PIRSF001434">
    <property type="entry name" value="CGS"/>
    <property type="match status" value="1"/>
</dbReference>
<dbReference type="InterPro" id="IPR015421">
    <property type="entry name" value="PyrdxlP-dep_Trfase_major"/>
</dbReference>
<evidence type="ECO:0000313" key="5">
    <source>
        <dbReference type="EMBL" id="MFD1694717.1"/>
    </source>
</evidence>
<dbReference type="Pfam" id="PF01053">
    <property type="entry name" value="Cys_Met_Meta_PP"/>
    <property type="match status" value="1"/>
</dbReference>
<keyword evidence="3 4" id="KW-0663">Pyridoxal phosphate</keyword>
<proteinExistence type="inferred from homology"/>
<reference evidence="6" key="1">
    <citation type="journal article" date="2019" name="Int. J. Syst. Evol. Microbiol.">
        <title>The Global Catalogue of Microorganisms (GCM) 10K type strain sequencing project: providing services to taxonomists for standard genome sequencing and annotation.</title>
        <authorList>
            <consortium name="The Broad Institute Genomics Platform"/>
            <consortium name="The Broad Institute Genome Sequencing Center for Infectious Disease"/>
            <person name="Wu L."/>
            <person name="Ma J."/>
        </authorList>
    </citation>
    <scope>NUCLEOTIDE SEQUENCE [LARGE SCALE GENOMIC DNA]</scope>
    <source>
        <strain evidence="6">JCM 3369</strain>
    </source>
</reference>
<dbReference type="Gene3D" id="3.90.1150.10">
    <property type="entry name" value="Aspartate Aminotransferase, domain 1"/>
    <property type="match status" value="1"/>
</dbReference>
<comment type="similarity">
    <text evidence="2 4">Belongs to the trans-sulfuration enzymes family.</text>
</comment>
<evidence type="ECO:0000256" key="4">
    <source>
        <dbReference type="RuleBase" id="RU362118"/>
    </source>
</evidence>
<dbReference type="InterPro" id="IPR015424">
    <property type="entry name" value="PyrdxlP-dep_Trfase"/>
</dbReference>
<dbReference type="Proteomes" id="UP001597327">
    <property type="component" value="Unassembled WGS sequence"/>
</dbReference>
<evidence type="ECO:0000313" key="6">
    <source>
        <dbReference type="Proteomes" id="UP001597327"/>
    </source>
</evidence>
<dbReference type="PANTHER" id="PTHR11808">
    <property type="entry name" value="TRANS-SULFURATION ENZYME FAMILY MEMBER"/>
    <property type="match status" value="1"/>
</dbReference>
<protein>
    <submittedName>
        <fullName evidence="5">Trans-sulfuration enzyme family protein</fullName>
    </submittedName>
</protein>
<dbReference type="Gene3D" id="3.40.640.10">
    <property type="entry name" value="Type I PLP-dependent aspartate aminotransferase-like (Major domain)"/>
    <property type="match status" value="1"/>
</dbReference>
<dbReference type="EMBL" id="JBHUFA010000001">
    <property type="protein sequence ID" value="MFD1694717.1"/>
    <property type="molecule type" value="Genomic_DNA"/>
</dbReference>
<dbReference type="SUPFAM" id="SSF53383">
    <property type="entry name" value="PLP-dependent transferases"/>
    <property type="match status" value="1"/>
</dbReference>
<evidence type="ECO:0000256" key="1">
    <source>
        <dbReference type="ARBA" id="ARBA00001933"/>
    </source>
</evidence>
<gene>
    <name evidence="5" type="ORF">ACFSC7_04260</name>
</gene>
<comment type="caution">
    <text evidence="5">The sequence shown here is derived from an EMBL/GenBank/DDBJ whole genome shotgun (WGS) entry which is preliminary data.</text>
</comment>
<accession>A0ABW4JT77</accession>
<dbReference type="InterPro" id="IPR000277">
    <property type="entry name" value="Cys/Met-Metab_PyrdxlP-dep_enz"/>
</dbReference>
<name>A0ABW4JT77_9HYPH</name>
<evidence type="ECO:0000256" key="2">
    <source>
        <dbReference type="ARBA" id="ARBA00009077"/>
    </source>
</evidence>
<dbReference type="InterPro" id="IPR015422">
    <property type="entry name" value="PyrdxlP-dep_Trfase_small"/>
</dbReference>
<dbReference type="RefSeq" id="WP_149891459.1">
    <property type="nucleotide sequence ID" value="NZ_JBHUFA010000001.1"/>
</dbReference>
<dbReference type="PANTHER" id="PTHR11808:SF15">
    <property type="entry name" value="CYSTATHIONINE GAMMA-LYASE"/>
    <property type="match status" value="1"/>
</dbReference>
<keyword evidence="6" id="KW-1185">Reference proteome</keyword>
<organism evidence="5 6">
    <name type="scientific">Roseibium aestuarii</name>
    <dbReference type="NCBI Taxonomy" id="2600299"/>
    <lineage>
        <taxon>Bacteria</taxon>
        <taxon>Pseudomonadati</taxon>
        <taxon>Pseudomonadota</taxon>
        <taxon>Alphaproteobacteria</taxon>
        <taxon>Hyphomicrobiales</taxon>
        <taxon>Stappiaceae</taxon>
        <taxon>Roseibium</taxon>
    </lineage>
</organism>
<sequence>MTSNINKHADLYASLHADSLLAHGGGGHDAVTGAVTPAIPTATTFVRDEAYDLVSPTHLYSRDHNDLFRKVEGLIATLEHGAESRLFASGMAAIAAITRTVRPGETILLQSGIYWGTTVFFRRTCERNNIALIEVDATDLGALADQITATRPAMVFIEVPTNPFLKVADIRAISALTKAAGATLCVDATTVTPLIMKPLTLGADLVVHSATKALNGHSDLLGGVVTTADATSAAWDFIRVERQGAGAVMGSFEAWLLLRGLRTLALRVERMNANAQGFAEHFAPDPRVESVLYPGLPTAEGHDLAKAQMTNGFGSLMSIVLKGDRAGALKATGALKLFQRATSLGGVESLVEHRETIEGPNSGIPGTLLRLSIGIEHLPDLIADMDQALAAI</sequence>